<dbReference type="GO" id="GO:0000287">
    <property type="term" value="F:magnesium ion binding"/>
    <property type="evidence" value="ECO:0007669"/>
    <property type="project" value="UniProtKB-ARBA"/>
</dbReference>
<reference evidence="13 14" key="1">
    <citation type="submission" date="2011-01" db="EMBL/GenBank/DDBJ databases">
        <title>Complete sequence of chromosome of Streptomyces flavogriseus ATCC 33331.</title>
        <authorList>
            <consortium name="US DOE Joint Genome Institute"/>
            <person name="Lucas S."/>
            <person name="Copeland A."/>
            <person name="Lapidus A."/>
            <person name="Cheng J.-F."/>
            <person name="Goodwin L."/>
            <person name="Pitluck S."/>
            <person name="Davenport K."/>
            <person name="Detter J.C."/>
            <person name="Han C."/>
            <person name="Tapia R."/>
            <person name="Land M."/>
            <person name="Hauser L."/>
            <person name="Kyrpides N."/>
            <person name="Ivanova N."/>
            <person name="Ovchinnikova G."/>
            <person name="Pagani I."/>
            <person name="Brumm P."/>
            <person name="Mead D."/>
            <person name="Woyke T."/>
        </authorList>
    </citation>
    <scope>NUCLEOTIDE SEQUENCE [LARGE SCALE GENOMIC DNA]</scope>
    <source>
        <strain evidence="14">ATCC 33331 / IAF-45CD</strain>
    </source>
</reference>
<dbReference type="KEGG" id="sfa:Sfla_5584"/>
<evidence type="ECO:0000259" key="11">
    <source>
        <dbReference type="SMART" id="SM00065"/>
    </source>
</evidence>
<name>A0A8D3WLH0_STRFA</name>
<evidence type="ECO:0000256" key="5">
    <source>
        <dbReference type="ARBA" id="ARBA00022679"/>
    </source>
</evidence>
<evidence type="ECO:0000256" key="9">
    <source>
        <dbReference type="ARBA" id="ARBA00023004"/>
    </source>
</evidence>
<dbReference type="GO" id="GO:0070025">
    <property type="term" value="F:carbon monoxide binding"/>
    <property type="evidence" value="ECO:0007669"/>
    <property type="project" value="UniProtKB-ARBA"/>
</dbReference>
<evidence type="ECO:0000256" key="2">
    <source>
        <dbReference type="ARBA" id="ARBA00001971"/>
    </source>
</evidence>
<evidence type="ECO:0000313" key="13">
    <source>
        <dbReference type="EMBL" id="ADW06979.1"/>
    </source>
</evidence>
<feature type="domain" description="GAF" evidence="11">
    <location>
        <begin position="216"/>
        <end position="364"/>
    </location>
</feature>
<evidence type="ECO:0000256" key="3">
    <source>
        <dbReference type="ARBA" id="ARBA00022490"/>
    </source>
</evidence>
<dbReference type="GO" id="GO:0000155">
    <property type="term" value="F:phosphorelay sensor kinase activity"/>
    <property type="evidence" value="ECO:0007669"/>
    <property type="project" value="InterPro"/>
</dbReference>
<dbReference type="InterPro" id="IPR003594">
    <property type="entry name" value="HATPase_dom"/>
</dbReference>
<feature type="domain" description="Histidine kinase/HSP90-like ATPase" evidence="12">
    <location>
        <begin position="477"/>
        <end position="567"/>
    </location>
</feature>
<evidence type="ECO:0000313" key="14">
    <source>
        <dbReference type="Proteomes" id="UP000002066"/>
    </source>
</evidence>
<keyword evidence="9" id="KW-0408">Iron</keyword>
<dbReference type="SMART" id="SM00065">
    <property type="entry name" value="GAF"/>
    <property type="match status" value="2"/>
</dbReference>
<evidence type="ECO:0000256" key="8">
    <source>
        <dbReference type="ARBA" id="ARBA00022842"/>
    </source>
</evidence>
<dbReference type="GO" id="GO:0019825">
    <property type="term" value="F:oxygen binding"/>
    <property type="evidence" value="ECO:0007669"/>
    <property type="project" value="UniProtKB-ARBA"/>
</dbReference>
<dbReference type="InterPro" id="IPR029016">
    <property type="entry name" value="GAF-like_dom_sf"/>
</dbReference>
<keyword evidence="5" id="KW-0808">Transferase</keyword>
<feature type="domain" description="GAF" evidence="11">
    <location>
        <begin position="48"/>
        <end position="195"/>
    </location>
</feature>
<dbReference type="Gene3D" id="1.20.5.1930">
    <property type="match status" value="1"/>
</dbReference>
<dbReference type="SUPFAM" id="SSF55874">
    <property type="entry name" value="ATPase domain of HSP90 chaperone/DNA topoisomerase II/histidine kinase"/>
    <property type="match status" value="1"/>
</dbReference>
<evidence type="ECO:0000256" key="10">
    <source>
        <dbReference type="ARBA" id="ARBA00023012"/>
    </source>
</evidence>
<dbReference type="SUPFAM" id="SSF55781">
    <property type="entry name" value="GAF domain-like"/>
    <property type="match status" value="2"/>
</dbReference>
<dbReference type="AlphaFoldDB" id="A0A8D3WLH0"/>
<dbReference type="SMART" id="SM00387">
    <property type="entry name" value="HATPase_c"/>
    <property type="match status" value="1"/>
</dbReference>
<evidence type="ECO:0000256" key="7">
    <source>
        <dbReference type="ARBA" id="ARBA00022777"/>
    </source>
</evidence>
<dbReference type="OrthoDB" id="5241249at2"/>
<keyword evidence="6" id="KW-0479">Metal-binding</keyword>
<dbReference type="Pfam" id="PF02518">
    <property type="entry name" value="HATPase_c"/>
    <property type="match status" value="1"/>
</dbReference>
<proteinExistence type="predicted"/>
<dbReference type="InterPro" id="IPR011712">
    <property type="entry name" value="Sig_transdc_His_kin_sub3_dim/P"/>
</dbReference>
<dbReference type="FunFam" id="3.30.450.40:FF:000052">
    <property type="entry name" value="Oxygen sensor histidine kinase response regulator DevS/DosS"/>
    <property type="match status" value="1"/>
</dbReference>
<dbReference type="GO" id="GO:0019826">
    <property type="term" value="F:oxygen sensor activity"/>
    <property type="evidence" value="ECO:0007669"/>
    <property type="project" value="UniProtKB-ARBA"/>
</dbReference>
<keyword evidence="3" id="KW-0963">Cytoplasm</keyword>
<keyword evidence="8" id="KW-0460">Magnesium</keyword>
<dbReference type="PANTHER" id="PTHR24421:SF56">
    <property type="entry name" value="OXYGEN SENSOR HISTIDINE KINASE RESPONSE REGULATOR DOST"/>
    <property type="match status" value="1"/>
</dbReference>
<dbReference type="PANTHER" id="PTHR24421">
    <property type="entry name" value="NITRATE/NITRITE SENSOR PROTEIN NARX-RELATED"/>
    <property type="match status" value="1"/>
</dbReference>
<dbReference type="GO" id="GO:0070026">
    <property type="term" value="F:nitric oxide binding"/>
    <property type="evidence" value="ECO:0007669"/>
    <property type="project" value="UniProtKB-ARBA"/>
</dbReference>
<evidence type="ECO:0000256" key="1">
    <source>
        <dbReference type="ARBA" id="ARBA00001946"/>
    </source>
</evidence>
<evidence type="ECO:0000256" key="6">
    <source>
        <dbReference type="ARBA" id="ARBA00022723"/>
    </source>
</evidence>
<dbReference type="InterPro" id="IPR003018">
    <property type="entry name" value="GAF"/>
</dbReference>
<keyword evidence="7 13" id="KW-0418">Kinase</keyword>
<dbReference type="Gene3D" id="3.30.565.10">
    <property type="entry name" value="Histidine kinase-like ATPase, C-terminal domain"/>
    <property type="match status" value="1"/>
</dbReference>
<dbReference type="Pfam" id="PF07730">
    <property type="entry name" value="HisKA_3"/>
    <property type="match status" value="1"/>
</dbReference>
<evidence type="ECO:0000259" key="12">
    <source>
        <dbReference type="SMART" id="SM00387"/>
    </source>
</evidence>
<evidence type="ECO:0000256" key="4">
    <source>
        <dbReference type="ARBA" id="ARBA00022553"/>
    </source>
</evidence>
<sequence length="569" mass="60871">MSEPRPAVDPATQELLDRLQARADATGTSRKRLHALLEAVLSVGRELDLQQVLGRIVEAAVSLVDAGYGALGVIGEDRMLSAFVPVGVDDETWAAIGALPSGHGLLGELVRHPEPLRLDELSTHPAFRGFPPNHPPMHSFLGVPIRVRGQVFGNLYLTEKRGTARFDEEDEAVLMTLAVAAGVAIENSRLFEQSSLRERWLASGSEVTNSLLSGRPRAEVMGLLLEHAHKNVAADLGLIAVPVEGADTLRIALAVGAESGRYHGEFVPLREGYLGRAFTEASASVSLDVEHDPRNGADTARWAGFGPAMAVPLGSGGTDPRGVLLLARNSRANAFTAEASASLKGFTRQVSLAMELAERRKDAVQLALLEDRDRIARDLHDLAIQRLFATGMTLQGALRFVTHPEAEQRLRRAVDDLDTTIKIIRSTIFGLRSQQDSVLRQGLRSRVAQAVEAVTGPLGFAPALRVEGLVESRVPVALADHVVAVLVEALSNTARYARATSVDVHLTATAERTTLTVTDDGVGIPEDARFSGIGNMRDRARMAGGELRIGTPPGGGTRLTWSAPSADSV</sequence>
<dbReference type="EMBL" id="CP002475">
    <property type="protein sequence ID" value="ADW06979.1"/>
    <property type="molecule type" value="Genomic_DNA"/>
</dbReference>
<dbReference type="GO" id="GO:0046983">
    <property type="term" value="F:protein dimerization activity"/>
    <property type="evidence" value="ECO:0007669"/>
    <property type="project" value="InterPro"/>
</dbReference>
<dbReference type="InterPro" id="IPR036890">
    <property type="entry name" value="HATPase_C_sf"/>
</dbReference>
<dbReference type="Proteomes" id="UP000002066">
    <property type="component" value="Chromosome"/>
</dbReference>
<dbReference type="CDD" id="cd16917">
    <property type="entry name" value="HATPase_UhpB-NarQ-NarX-like"/>
    <property type="match status" value="1"/>
</dbReference>
<keyword evidence="4" id="KW-0597">Phosphoprotein</keyword>
<keyword evidence="10" id="KW-0902">Two-component regulatory system</keyword>
<dbReference type="Pfam" id="PF13185">
    <property type="entry name" value="GAF_2"/>
    <property type="match status" value="2"/>
</dbReference>
<dbReference type="GO" id="GO:0020037">
    <property type="term" value="F:heme binding"/>
    <property type="evidence" value="ECO:0007669"/>
    <property type="project" value="UniProtKB-ARBA"/>
</dbReference>
<protein>
    <submittedName>
        <fullName evidence="13">GAF sensor signal transduction histidine kinase</fullName>
    </submittedName>
</protein>
<dbReference type="GO" id="GO:0005524">
    <property type="term" value="F:ATP binding"/>
    <property type="evidence" value="ECO:0007669"/>
    <property type="project" value="UniProtKB-ARBA"/>
</dbReference>
<accession>A0A8D3WLH0</accession>
<comment type="cofactor">
    <cofactor evidence="1">
        <name>Mg(2+)</name>
        <dbReference type="ChEBI" id="CHEBI:18420"/>
    </cofactor>
</comment>
<organism evidence="13 14">
    <name type="scientific">Streptomyces pratensis (strain ATCC 33331 / IAF-45CD)</name>
    <dbReference type="NCBI Taxonomy" id="591167"/>
    <lineage>
        <taxon>Bacteria</taxon>
        <taxon>Bacillati</taxon>
        <taxon>Actinomycetota</taxon>
        <taxon>Actinomycetes</taxon>
        <taxon>Kitasatosporales</taxon>
        <taxon>Streptomycetaceae</taxon>
        <taxon>Streptomyces</taxon>
    </lineage>
</organism>
<gene>
    <name evidence="13" type="ordered locus">Sfla_5584</name>
</gene>
<dbReference type="GO" id="GO:0070483">
    <property type="term" value="P:detection of hypoxia"/>
    <property type="evidence" value="ECO:0007669"/>
    <property type="project" value="UniProtKB-ARBA"/>
</dbReference>
<dbReference type="InterPro" id="IPR050482">
    <property type="entry name" value="Sensor_HK_TwoCompSys"/>
</dbReference>
<dbReference type="GO" id="GO:0016020">
    <property type="term" value="C:membrane"/>
    <property type="evidence" value="ECO:0007669"/>
    <property type="project" value="InterPro"/>
</dbReference>
<dbReference type="Gene3D" id="3.30.450.40">
    <property type="match status" value="2"/>
</dbReference>
<comment type="cofactor">
    <cofactor evidence="2">
        <name>heme</name>
        <dbReference type="ChEBI" id="CHEBI:30413"/>
    </cofactor>
</comment>